<dbReference type="InterPro" id="IPR001387">
    <property type="entry name" value="Cro/C1-type_HTH"/>
</dbReference>
<reference evidence="3" key="1">
    <citation type="journal article" date="2020" name="J. ISSAAS">
        <title>Lactobacilli and other gastrointestinal microbiota of Peromyscus leucopus, reservoir host for agents of Lyme disease and other zoonoses in North America.</title>
        <authorList>
            <person name="Milovic A."/>
            <person name="Bassam K."/>
            <person name="Shao H."/>
            <person name="Chatzistamou I."/>
            <person name="Tufts D.M."/>
            <person name="Diuk-Wasser M."/>
            <person name="Barbour A.G."/>
        </authorList>
    </citation>
    <scope>NUCLEOTIDE SEQUENCE</scope>
    <source>
        <strain evidence="3">LL20</strain>
    </source>
</reference>
<organism evidence="3">
    <name type="scientific">uncultured Candidatus Melainabacteria bacterium</name>
    <dbReference type="NCBI Taxonomy" id="2682970"/>
    <lineage>
        <taxon>Bacteria</taxon>
        <taxon>Bacillati</taxon>
        <taxon>Candidatus Melainabacteria</taxon>
        <taxon>environmental samples</taxon>
    </lineage>
</organism>
<proteinExistence type="predicted"/>
<dbReference type="CDD" id="cd00093">
    <property type="entry name" value="HTH_XRE"/>
    <property type="match status" value="1"/>
</dbReference>
<sequence length="126" mass="15009">MFYSSNKRYAIIGKHMTMTFNQKLGLRIRELRLSKRIKQGIFADMLNMERSNFTRIESGKQRPNDENLEKIASILNVELKELFDFKHIEMTKEDIIDKIVTLLSELEKDEVVYIYKSIINLKQIHK</sequence>
<dbReference type="AlphaFoldDB" id="A0A650EJW9"/>
<dbReference type="SMART" id="SM00530">
    <property type="entry name" value="HTH_XRE"/>
    <property type="match status" value="1"/>
</dbReference>
<dbReference type="Gene3D" id="1.10.260.40">
    <property type="entry name" value="lambda repressor-like DNA-binding domains"/>
    <property type="match status" value="1"/>
</dbReference>
<evidence type="ECO:0000259" key="2">
    <source>
        <dbReference type="PROSITE" id="PS50943"/>
    </source>
</evidence>
<gene>
    <name evidence="3" type="ORF">Melaina855_1190</name>
</gene>
<evidence type="ECO:0000256" key="1">
    <source>
        <dbReference type="ARBA" id="ARBA00023125"/>
    </source>
</evidence>
<dbReference type="SUPFAM" id="SSF47413">
    <property type="entry name" value="lambda repressor-like DNA-binding domains"/>
    <property type="match status" value="1"/>
</dbReference>
<dbReference type="EMBL" id="MN577570">
    <property type="protein sequence ID" value="QGT49732.1"/>
    <property type="molecule type" value="Genomic_DNA"/>
</dbReference>
<protein>
    <recommendedName>
        <fullName evidence="2">HTH cro/C1-type domain-containing protein</fullName>
    </recommendedName>
</protein>
<dbReference type="InterPro" id="IPR010982">
    <property type="entry name" value="Lambda_DNA-bd_dom_sf"/>
</dbReference>
<keyword evidence="1" id="KW-0238">DNA-binding</keyword>
<dbReference type="PANTHER" id="PTHR46558:SF4">
    <property type="entry name" value="DNA-BIDING PHAGE PROTEIN"/>
    <property type="match status" value="1"/>
</dbReference>
<dbReference type="PROSITE" id="PS50943">
    <property type="entry name" value="HTH_CROC1"/>
    <property type="match status" value="1"/>
</dbReference>
<evidence type="ECO:0000313" key="3">
    <source>
        <dbReference type="EMBL" id="QGT49732.1"/>
    </source>
</evidence>
<dbReference type="PANTHER" id="PTHR46558">
    <property type="entry name" value="TRACRIPTIONAL REGULATORY PROTEIN-RELATED-RELATED"/>
    <property type="match status" value="1"/>
</dbReference>
<dbReference type="Pfam" id="PF01381">
    <property type="entry name" value="HTH_3"/>
    <property type="match status" value="1"/>
</dbReference>
<accession>A0A650EJW9</accession>
<dbReference type="GO" id="GO:0003677">
    <property type="term" value="F:DNA binding"/>
    <property type="evidence" value="ECO:0007669"/>
    <property type="project" value="UniProtKB-KW"/>
</dbReference>
<name>A0A650EJW9_9BACT</name>
<feature type="domain" description="HTH cro/C1-type" evidence="2">
    <location>
        <begin position="28"/>
        <end position="82"/>
    </location>
</feature>